<evidence type="ECO:0000256" key="4">
    <source>
        <dbReference type="ARBA" id="ARBA00022840"/>
    </source>
</evidence>
<dbReference type="GO" id="GO:0004386">
    <property type="term" value="F:helicase activity"/>
    <property type="evidence" value="ECO:0007669"/>
    <property type="project" value="UniProtKB-KW"/>
</dbReference>
<dbReference type="GO" id="GO:0003676">
    <property type="term" value="F:nucleic acid binding"/>
    <property type="evidence" value="ECO:0007669"/>
    <property type="project" value="InterPro"/>
</dbReference>
<dbReference type="GO" id="GO:0005524">
    <property type="term" value="F:ATP binding"/>
    <property type="evidence" value="ECO:0007669"/>
    <property type="project" value="UniProtKB-KW"/>
</dbReference>
<dbReference type="GO" id="GO:0043596">
    <property type="term" value="C:nuclear replication fork"/>
    <property type="evidence" value="ECO:0007669"/>
    <property type="project" value="TreeGrafter"/>
</dbReference>
<keyword evidence="3" id="KW-0347">Helicase</keyword>
<dbReference type="AlphaFoldDB" id="A0A0F9G793"/>
<keyword evidence="4" id="KW-0067">ATP-binding</keyword>
<dbReference type="GO" id="GO:0008270">
    <property type="term" value="F:zinc ion binding"/>
    <property type="evidence" value="ECO:0007669"/>
    <property type="project" value="InterPro"/>
</dbReference>
<dbReference type="GO" id="GO:0004520">
    <property type="term" value="F:DNA endonuclease activity"/>
    <property type="evidence" value="ECO:0007669"/>
    <property type="project" value="TreeGrafter"/>
</dbReference>
<comment type="caution">
    <text evidence="6">The sequence shown here is derived from an EMBL/GenBank/DDBJ whole genome shotgun (WGS) entry which is preliminary data.</text>
</comment>
<evidence type="ECO:0000259" key="5">
    <source>
        <dbReference type="SMART" id="SM00507"/>
    </source>
</evidence>
<name>A0A0F9G793_9ZZZZ</name>
<dbReference type="GO" id="GO:0016787">
    <property type="term" value="F:hydrolase activity"/>
    <property type="evidence" value="ECO:0007669"/>
    <property type="project" value="UniProtKB-KW"/>
</dbReference>
<organism evidence="6">
    <name type="scientific">marine sediment metagenome</name>
    <dbReference type="NCBI Taxonomy" id="412755"/>
    <lineage>
        <taxon>unclassified sequences</taxon>
        <taxon>metagenomes</taxon>
        <taxon>ecological metagenomes</taxon>
    </lineage>
</organism>
<feature type="non-terminal residue" evidence="6">
    <location>
        <position position="1"/>
    </location>
</feature>
<evidence type="ECO:0000256" key="3">
    <source>
        <dbReference type="ARBA" id="ARBA00022806"/>
    </source>
</evidence>
<dbReference type="PANTHER" id="PTHR45766:SF3">
    <property type="entry name" value="DNA ANNEALING HELICASE AND ENDONUCLEASE ZRANB3"/>
    <property type="match status" value="1"/>
</dbReference>
<dbReference type="Gene3D" id="1.10.30.50">
    <property type="match status" value="1"/>
</dbReference>
<dbReference type="Pfam" id="PF01844">
    <property type="entry name" value="HNH"/>
    <property type="match status" value="1"/>
</dbReference>
<proteinExistence type="predicted"/>
<evidence type="ECO:0000256" key="2">
    <source>
        <dbReference type="ARBA" id="ARBA00022801"/>
    </source>
</evidence>
<evidence type="ECO:0000313" key="6">
    <source>
        <dbReference type="EMBL" id="KKL59117.1"/>
    </source>
</evidence>
<dbReference type="EMBL" id="LAZR01029596">
    <property type="protein sequence ID" value="KKL59117.1"/>
    <property type="molecule type" value="Genomic_DNA"/>
</dbReference>
<dbReference type="CDD" id="cd00085">
    <property type="entry name" value="HNHc"/>
    <property type="match status" value="1"/>
</dbReference>
<dbReference type="GO" id="GO:0006281">
    <property type="term" value="P:DNA repair"/>
    <property type="evidence" value="ECO:0007669"/>
    <property type="project" value="TreeGrafter"/>
</dbReference>
<dbReference type="SMART" id="SM00507">
    <property type="entry name" value="HNHc"/>
    <property type="match status" value="1"/>
</dbReference>
<keyword evidence="2" id="KW-0378">Hydrolase</keyword>
<evidence type="ECO:0000256" key="1">
    <source>
        <dbReference type="ARBA" id="ARBA00022741"/>
    </source>
</evidence>
<feature type="domain" description="HNH nuclease" evidence="5">
    <location>
        <begin position="80"/>
        <end position="133"/>
    </location>
</feature>
<dbReference type="InterPro" id="IPR003615">
    <property type="entry name" value="HNH_nuc"/>
</dbReference>
<dbReference type="InterPro" id="IPR002711">
    <property type="entry name" value="HNH"/>
</dbReference>
<sequence>AQLRKKLKRQKGECTWCGKAVPAGGRTWCSRDCVDAFRAEHDWSWIRSQVETRDRGICALCGVDCLKIRRLVRIVRFSEEYTSWRHLDHHYRQQGWGETIARNMWEVDHIVPRVRSGGNELANLRTLCVPCHKASTARLAADRARERRDHVEPSRR</sequence>
<keyword evidence="1" id="KW-0547">Nucleotide-binding</keyword>
<dbReference type="GO" id="GO:0031297">
    <property type="term" value="P:replication fork processing"/>
    <property type="evidence" value="ECO:0007669"/>
    <property type="project" value="TreeGrafter"/>
</dbReference>
<gene>
    <name evidence="6" type="ORF">LCGC14_2218520</name>
</gene>
<reference evidence="6" key="1">
    <citation type="journal article" date="2015" name="Nature">
        <title>Complex archaea that bridge the gap between prokaryotes and eukaryotes.</title>
        <authorList>
            <person name="Spang A."/>
            <person name="Saw J.H."/>
            <person name="Jorgensen S.L."/>
            <person name="Zaremba-Niedzwiedzka K."/>
            <person name="Martijn J."/>
            <person name="Lind A.E."/>
            <person name="van Eijk R."/>
            <person name="Schleper C."/>
            <person name="Guy L."/>
            <person name="Ettema T.J."/>
        </authorList>
    </citation>
    <scope>NUCLEOTIDE SEQUENCE</scope>
</reference>
<accession>A0A0F9G793</accession>
<protein>
    <recommendedName>
        <fullName evidence="5">HNH nuclease domain-containing protein</fullName>
    </recommendedName>
</protein>
<dbReference type="PANTHER" id="PTHR45766">
    <property type="entry name" value="DNA ANNEALING HELICASE AND ENDONUCLEASE ZRANB3 FAMILY MEMBER"/>
    <property type="match status" value="1"/>
</dbReference>